<sequence length="288" mass="29732">MKRVTIIGCGKVGKTLGRLWHRNGVFAIGEILNRSPESAADAAAFIGAGTPVADFSELGPADVFLIAAADGALASCAESLGRTGLVSGGSVVCHLSGALPSSVLLPAVISGGAVASVHPVRSFADPAVSAESFAGTWCGMEADPRALPLLEEAFAAIGGMPFSIDPQYKTLYHCGSVMVCNYLNALIEAGLRAYGKGGLSRETALQVMEPLVRGTLDNVFRVGPAEALTGPISRGDAEVVGRQIAALDGWEPELGRLYRDLGMVALELAAERQGAPELEAVREVLSTS</sequence>
<accession>A0A8J7M2S8</accession>
<name>A0A8J7M2S8_9BACT</name>
<evidence type="ECO:0000259" key="1">
    <source>
        <dbReference type="Pfam" id="PF10727"/>
    </source>
</evidence>
<dbReference type="InterPro" id="IPR037108">
    <property type="entry name" value="TM1727-like_C_sf"/>
</dbReference>
<dbReference type="Pfam" id="PF10728">
    <property type="entry name" value="DUF2520"/>
    <property type="match status" value="1"/>
</dbReference>
<dbReference type="SUPFAM" id="SSF51735">
    <property type="entry name" value="NAD(P)-binding Rossmann-fold domains"/>
    <property type="match status" value="1"/>
</dbReference>
<comment type="caution">
    <text evidence="3">The sequence shown here is derived from an EMBL/GenBank/DDBJ whole genome shotgun (WGS) entry which is preliminary data.</text>
</comment>
<dbReference type="Pfam" id="PF10727">
    <property type="entry name" value="Rossmann-like"/>
    <property type="match status" value="1"/>
</dbReference>
<evidence type="ECO:0000259" key="2">
    <source>
        <dbReference type="Pfam" id="PF10728"/>
    </source>
</evidence>
<dbReference type="Gene3D" id="3.40.50.720">
    <property type="entry name" value="NAD(P)-binding Rossmann-like Domain"/>
    <property type="match status" value="1"/>
</dbReference>
<dbReference type="Proteomes" id="UP000636888">
    <property type="component" value="Unassembled WGS sequence"/>
</dbReference>
<evidence type="ECO:0000313" key="3">
    <source>
        <dbReference type="EMBL" id="MBJ6727592.1"/>
    </source>
</evidence>
<dbReference type="Gene3D" id="1.10.1040.20">
    <property type="entry name" value="ProC-like, C-terminal domain"/>
    <property type="match status" value="1"/>
</dbReference>
<proteinExistence type="predicted"/>
<dbReference type="PANTHER" id="PTHR40459">
    <property type="entry name" value="CONSERVED HYPOTHETICAL ALANINE AND LEUCINE RICH PROTEIN"/>
    <property type="match status" value="1"/>
</dbReference>
<dbReference type="InterPro" id="IPR008927">
    <property type="entry name" value="6-PGluconate_DH-like_C_sf"/>
</dbReference>
<dbReference type="EMBL" id="JAEMHM010000026">
    <property type="protein sequence ID" value="MBJ6727592.1"/>
    <property type="molecule type" value="Genomic_DNA"/>
</dbReference>
<gene>
    <name evidence="3" type="ORF">JFN93_22995</name>
</gene>
<dbReference type="InterPro" id="IPR018931">
    <property type="entry name" value="DUF2520"/>
</dbReference>
<feature type="domain" description="Putative oxidoreductase/dehydrogenase Rossmann-like" evidence="1">
    <location>
        <begin position="3"/>
        <end position="119"/>
    </location>
</feature>
<organism evidence="3 4">
    <name type="scientific">Geomesophilobacter sediminis</name>
    <dbReference type="NCBI Taxonomy" id="2798584"/>
    <lineage>
        <taxon>Bacteria</taxon>
        <taxon>Pseudomonadati</taxon>
        <taxon>Thermodesulfobacteriota</taxon>
        <taxon>Desulfuromonadia</taxon>
        <taxon>Geobacterales</taxon>
        <taxon>Geobacteraceae</taxon>
        <taxon>Geomesophilobacter</taxon>
    </lineage>
</organism>
<dbReference type="RefSeq" id="WP_199386735.1">
    <property type="nucleotide sequence ID" value="NZ_JAEMHM010000026.1"/>
</dbReference>
<evidence type="ECO:0000313" key="4">
    <source>
        <dbReference type="Proteomes" id="UP000636888"/>
    </source>
</evidence>
<dbReference type="AlphaFoldDB" id="A0A8J7M2S8"/>
<feature type="domain" description="DUF2520" evidence="2">
    <location>
        <begin position="137"/>
        <end position="262"/>
    </location>
</feature>
<protein>
    <submittedName>
        <fullName evidence="3">DUF2520 domain-containing protein</fullName>
    </submittedName>
</protein>
<dbReference type="InterPro" id="IPR036291">
    <property type="entry name" value="NAD(P)-bd_dom_sf"/>
</dbReference>
<dbReference type="SUPFAM" id="SSF48179">
    <property type="entry name" value="6-phosphogluconate dehydrogenase C-terminal domain-like"/>
    <property type="match status" value="1"/>
</dbReference>
<reference evidence="3" key="1">
    <citation type="submission" date="2020-12" db="EMBL/GenBank/DDBJ databases">
        <title>Geomonas sp. Red875, isolated from river sediment.</title>
        <authorList>
            <person name="Xu Z."/>
            <person name="Zhang Z."/>
            <person name="Masuda Y."/>
            <person name="Itoh H."/>
            <person name="Senoo K."/>
        </authorList>
    </citation>
    <scope>NUCLEOTIDE SEQUENCE</scope>
    <source>
        <strain evidence="3">Red875</strain>
    </source>
</reference>
<keyword evidence="4" id="KW-1185">Reference proteome</keyword>
<dbReference type="InterPro" id="IPR019665">
    <property type="entry name" value="OxRdtase/DH_put_Rossmann_dom"/>
</dbReference>
<dbReference type="PANTHER" id="PTHR40459:SF1">
    <property type="entry name" value="CONSERVED HYPOTHETICAL ALANINE AND LEUCINE RICH PROTEIN"/>
    <property type="match status" value="1"/>
</dbReference>